<accession>A0ACD3AF08</accession>
<reference evidence="1 2" key="1">
    <citation type="journal article" date="2019" name="Nat. Ecol. Evol.">
        <title>Megaphylogeny resolves global patterns of mushroom evolution.</title>
        <authorList>
            <person name="Varga T."/>
            <person name="Krizsan K."/>
            <person name="Foldi C."/>
            <person name="Dima B."/>
            <person name="Sanchez-Garcia M."/>
            <person name="Sanchez-Ramirez S."/>
            <person name="Szollosi G.J."/>
            <person name="Szarkandi J.G."/>
            <person name="Papp V."/>
            <person name="Albert L."/>
            <person name="Andreopoulos W."/>
            <person name="Angelini C."/>
            <person name="Antonin V."/>
            <person name="Barry K.W."/>
            <person name="Bougher N.L."/>
            <person name="Buchanan P."/>
            <person name="Buyck B."/>
            <person name="Bense V."/>
            <person name="Catcheside P."/>
            <person name="Chovatia M."/>
            <person name="Cooper J."/>
            <person name="Damon W."/>
            <person name="Desjardin D."/>
            <person name="Finy P."/>
            <person name="Geml J."/>
            <person name="Haridas S."/>
            <person name="Hughes K."/>
            <person name="Justo A."/>
            <person name="Karasinski D."/>
            <person name="Kautmanova I."/>
            <person name="Kiss B."/>
            <person name="Kocsube S."/>
            <person name="Kotiranta H."/>
            <person name="LaButti K.M."/>
            <person name="Lechner B.E."/>
            <person name="Liimatainen K."/>
            <person name="Lipzen A."/>
            <person name="Lukacs Z."/>
            <person name="Mihaltcheva S."/>
            <person name="Morgado L.N."/>
            <person name="Niskanen T."/>
            <person name="Noordeloos M.E."/>
            <person name="Ohm R.A."/>
            <person name="Ortiz-Santana B."/>
            <person name="Ovrebo C."/>
            <person name="Racz N."/>
            <person name="Riley R."/>
            <person name="Savchenko A."/>
            <person name="Shiryaev A."/>
            <person name="Soop K."/>
            <person name="Spirin V."/>
            <person name="Szebenyi C."/>
            <person name="Tomsovsky M."/>
            <person name="Tulloss R.E."/>
            <person name="Uehling J."/>
            <person name="Grigoriev I.V."/>
            <person name="Vagvolgyi C."/>
            <person name="Papp T."/>
            <person name="Martin F.M."/>
            <person name="Miettinen O."/>
            <person name="Hibbett D.S."/>
            <person name="Nagy L.G."/>
        </authorList>
    </citation>
    <scope>NUCLEOTIDE SEQUENCE [LARGE SCALE GENOMIC DNA]</scope>
    <source>
        <strain evidence="1 2">NL-1719</strain>
    </source>
</reference>
<evidence type="ECO:0000313" key="1">
    <source>
        <dbReference type="EMBL" id="TFK64010.1"/>
    </source>
</evidence>
<proteinExistence type="predicted"/>
<dbReference type="Proteomes" id="UP000308600">
    <property type="component" value="Unassembled WGS sequence"/>
</dbReference>
<protein>
    <submittedName>
        <fullName evidence="1">Uncharacterized protein</fullName>
    </submittedName>
</protein>
<organism evidence="1 2">
    <name type="scientific">Pluteus cervinus</name>
    <dbReference type="NCBI Taxonomy" id="181527"/>
    <lineage>
        <taxon>Eukaryota</taxon>
        <taxon>Fungi</taxon>
        <taxon>Dikarya</taxon>
        <taxon>Basidiomycota</taxon>
        <taxon>Agaricomycotina</taxon>
        <taxon>Agaricomycetes</taxon>
        <taxon>Agaricomycetidae</taxon>
        <taxon>Agaricales</taxon>
        <taxon>Pluteineae</taxon>
        <taxon>Pluteaceae</taxon>
        <taxon>Pluteus</taxon>
    </lineage>
</organism>
<keyword evidence="2" id="KW-1185">Reference proteome</keyword>
<dbReference type="EMBL" id="ML208493">
    <property type="protein sequence ID" value="TFK64010.1"/>
    <property type="molecule type" value="Genomic_DNA"/>
</dbReference>
<gene>
    <name evidence="1" type="ORF">BDN72DRAFT_802708</name>
</gene>
<name>A0ACD3AF08_9AGAR</name>
<sequence>MIKMYAAGNAVIKHREGFTFFPPLGIIPKPYQLWDETSKNAILPLLLIEMCVLGLRMSSQYHIGVELCFWYFLVDAGANQQSWFRSSAFKIWVVGSCIAVIYMPLVTTFSRADPFHSEAFTFLAGSLGSLCLTLWFIPILWTFPRFLKNLDGVDMAMIIRLTKFIELNRLTERNLSAHNNSEASVSIGERNPVQNFTSPLDFVYRTAEVNPTNSSMLTFNRPWGVRD</sequence>
<evidence type="ECO:0000313" key="2">
    <source>
        <dbReference type="Proteomes" id="UP000308600"/>
    </source>
</evidence>